<reference evidence="2" key="1">
    <citation type="submission" date="2022-10" db="EMBL/GenBank/DDBJ databases">
        <authorList>
            <person name="Kim H.S."/>
            <person name="Kim J.-S."/>
            <person name="Suh M.K."/>
            <person name="Eom M.K."/>
            <person name="Lee J.-S."/>
        </authorList>
    </citation>
    <scope>NUCLEOTIDE SEQUENCE</scope>
    <source>
        <strain evidence="2">LIP-5</strain>
    </source>
</reference>
<comment type="caution">
    <text evidence="2">The sequence shown here is derived from an EMBL/GenBank/DDBJ whole genome shotgun (WGS) entry which is preliminary data.</text>
</comment>
<keyword evidence="1" id="KW-1133">Transmembrane helix</keyword>
<accession>A0AAE3IMQ3</accession>
<protein>
    <submittedName>
        <fullName evidence="2">Uncharacterized protein</fullName>
    </submittedName>
</protein>
<dbReference type="RefSeq" id="WP_263036624.1">
    <property type="nucleotide sequence ID" value="NZ_JAOTPL010000001.1"/>
</dbReference>
<proteinExistence type="predicted"/>
<name>A0AAE3IMQ3_9BACT</name>
<evidence type="ECO:0000313" key="2">
    <source>
        <dbReference type="EMBL" id="MCU7693136.1"/>
    </source>
</evidence>
<feature type="transmembrane region" description="Helical" evidence="1">
    <location>
        <begin position="12"/>
        <end position="32"/>
    </location>
</feature>
<sequence length="61" mass="7275">MDKEKSTSKYWLWFAISTVVIICMLIWVRPYFWLALPFVVTSFAKALNLIDDNKPEDQEVY</sequence>
<organism evidence="2 3">
    <name type="scientific">Haoranjiania flava</name>
    <dbReference type="NCBI Taxonomy" id="1856322"/>
    <lineage>
        <taxon>Bacteria</taxon>
        <taxon>Pseudomonadati</taxon>
        <taxon>Bacteroidota</taxon>
        <taxon>Chitinophagia</taxon>
        <taxon>Chitinophagales</taxon>
        <taxon>Chitinophagaceae</taxon>
        <taxon>Haoranjiania</taxon>
    </lineage>
</organism>
<dbReference type="EMBL" id="JAOTPL010000001">
    <property type="protein sequence ID" value="MCU7693136.1"/>
    <property type="molecule type" value="Genomic_DNA"/>
</dbReference>
<keyword evidence="1" id="KW-0472">Membrane</keyword>
<evidence type="ECO:0000256" key="1">
    <source>
        <dbReference type="SAM" id="Phobius"/>
    </source>
</evidence>
<evidence type="ECO:0000313" key="3">
    <source>
        <dbReference type="Proteomes" id="UP001209317"/>
    </source>
</evidence>
<keyword evidence="3" id="KW-1185">Reference proteome</keyword>
<keyword evidence="1" id="KW-0812">Transmembrane</keyword>
<dbReference type="AlphaFoldDB" id="A0AAE3IMQ3"/>
<gene>
    <name evidence="2" type="ORF">OD355_01250</name>
</gene>
<dbReference type="Proteomes" id="UP001209317">
    <property type="component" value="Unassembled WGS sequence"/>
</dbReference>